<dbReference type="Proteomes" id="UP000499080">
    <property type="component" value="Unassembled WGS sequence"/>
</dbReference>
<comment type="caution">
    <text evidence="2">The sequence shown here is derived from an EMBL/GenBank/DDBJ whole genome shotgun (WGS) entry which is preliminary data.</text>
</comment>
<accession>A0A4Y2ETN9</accession>
<protein>
    <submittedName>
        <fullName evidence="2">Uncharacterized protein</fullName>
    </submittedName>
</protein>
<gene>
    <name evidence="2" type="ORF">AVEN_183295-2_1</name>
</gene>
<organism evidence="2 3">
    <name type="scientific">Araneus ventricosus</name>
    <name type="common">Orbweaver spider</name>
    <name type="synonym">Epeira ventricosa</name>
    <dbReference type="NCBI Taxonomy" id="182803"/>
    <lineage>
        <taxon>Eukaryota</taxon>
        <taxon>Metazoa</taxon>
        <taxon>Ecdysozoa</taxon>
        <taxon>Arthropoda</taxon>
        <taxon>Chelicerata</taxon>
        <taxon>Arachnida</taxon>
        <taxon>Araneae</taxon>
        <taxon>Araneomorphae</taxon>
        <taxon>Entelegynae</taxon>
        <taxon>Araneoidea</taxon>
        <taxon>Araneidae</taxon>
        <taxon>Araneus</taxon>
    </lineage>
</organism>
<evidence type="ECO:0000256" key="1">
    <source>
        <dbReference type="SAM" id="MobiDB-lite"/>
    </source>
</evidence>
<evidence type="ECO:0000313" key="3">
    <source>
        <dbReference type="Proteomes" id="UP000499080"/>
    </source>
</evidence>
<sequence length="93" mass="10145">IQNSIQENSNSELAGLVKESSGFEECDQENIQDWLESDADDAGYQELADDEIIGIVIVIDDQDSCNDEEDPSNNGHVGKGPSSKAAFTALRWL</sequence>
<feature type="non-terminal residue" evidence="2">
    <location>
        <position position="1"/>
    </location>
</feature>
<feature type="region of interest" description="Disordered" evidence="1">
    <location>
        <begin position="63"/>
        <end position="82"/>
    </location>
</feature>
<name>A0A4Y2ETN9_ARAVE</name>
<proteinExistence type="predicted"/>
<keyword evidence="3" id="KW-1185">Reference proteome</keyword>
<dbReference type="OrthoDB" id="125347at2759"/>
<dbReference type="EMBL" id="BGPR01000693">
    <property type="protein sequence ID" value="GBM31897.1"/>
    <property type="molecule type" value="Genomic_DNA"/>
</dbReference>
<reference evidence="2 3" key="1">
    <citation type="journal article" date="2019" name="Sci. Rep.">
        <title>Orb-weaving spider Araneus ventricosus genome elucidates the spidroin gene catalogue.</title>
        <authorList>
            <person name="Kono N."/>
            <person name="Nakamura H."/>
            <person name="Ohtoshi R."/>
            <person name="Moran D.A.P."/>
            <person name="Shinohara A."/>
            <person name="Yoshida Y."/>
            <person name="Fujiwara M."/>
            <person name="Mori M."/>
            <person name="Tomita M."/>
            <person name="Arakawa K."/>
        </authorList>
    </citation>
    <scope>NUCLEOTIDE SEQUENCE [LARGE SCALE GENOMIC DNA]</scope>
</reference>
<dbReference type="AlphaFoldDB" id="A0A4Y2ETN9"/>
<evidence type="ECO:0000313" key="2">
    <source>
        <dbReference type="EMBL" id="GBM31897.1"/>
    </source>
</evidence>